<dbReference type="AlphaFoldDB" id="A0A0A9HBR1"/>
<evidence type="ECO:0000313" key="1">
    <source>
        <dbReference type="EMBL" id="JAE32291.1"/>
    </source>
</evidence>
<sequence>MHRIQPIFRKDAKYKEVEQQCTAVLHELNMVTMEQDGRTTILRVIKDSFAKFSFNYTNQAYRISFGPRTKAQLRKLCGLELTD</sequence>
<accession>A0A0A9HBR1</accession>
<proteinExistence type="predicted"/>
<organism evidence="1">
    <name type="scientific">Arundo donax</name>
    <name type="common">Giant reed</name>
    <name type="synonym">Donax arundinaceus</name>
    <dbReference type="NCBI Taxonomy" id="35708"/>
    <lineage>
        <taxon>Eukaryota</taxon>
        <taxon>Viridiplantae</taxon>
        <taxon>Streptophyta</taxon>
        <taxon>Embryophyta</taxon>
        <taxon>Tracheophyta</taxon>
        <taxon>Spermatophyta</taxon>
        <taxon>Magnoliopsida</taxon>
        <taxon>Liliopsida</taxon>
        <taxon>Poales</taxon>
        <taxon>Poaceae</taxon>
        <taxon>PACMAD clade</taxon>
        <taxon>Arundinoideae</taxon>
        <taxon>Arundineae</taxon>
        <taxon>Arundo</taxon>
    </lineage>
</organism>
<protein>
    <submittedName>
        <fullName evidence="1">Uncharacterized protein</fullName>
    </submittedName>
</protein>
<reference evidence="1" key="1">
    <citation type="submission" date="2014-09" db="EMBL/GenBank/DDBJ databases">
        <authorList>
            <person name="Magalhaes I.L.F."/>
            <person name="Oliveira U."/>
            <person name="Santos F.R."/>
            <person name="Vidigal T.H.D.A."/>
            <person name="Brescovit A.D."/>
            <person name="Santos A.J."/>
        </authorList>
    </citation>
    <scope>NUCLEOTIDE SEQUENCE</scope>
    <source>
        <tissue evidence="1">Shoot tissue taken approximately 20 cm above the soil surface</tissue>
    </source>
</reference>
<name>A0A0A9HBR1_ARUDO</name>
<dbReference type="EMBL" id="GBRH01165605">
    <property type="protein sequence ID" value="JAE32291.1"/>
    <property type="molecule type" value="Transcribed_RNA"/>
</dbReference>
<reference evidence="1" key="2">
    <citation type="journal article" date="2015" name="Data Brief">
        <title>Shoot transcriptome of the giant reed, Arundo donax.</title>
        <authorList>
            <person name="Barrero R.A."/>
            <person name="Guerrero F.D."/>
            <person name="Moolhuijzen P."/>
            <person name="Goolsby J.A."/>
            <person name="Tidwell J."/>
            <person name="Bellgard S.E."/>
            <person name="Bellgard M.I."/>
        </authorList>
    </citation>
    <scope>NUCLEOTIDE SEQUENCE</scope>
    <source>
        <tissue evidence="1">Shoot tissue taken approximately 20 cm above the soil surface</tissue>
    </source>
</reference>